<dbReference type="GO" id="GO:0006508">
    <property type="term" value="P:proteolysis"/>
    <property type="evidence" value="ECO:0007669"/>
    <property type="project" value="InterPro"/>
</dbReference>
<dbReference type="EMBL" id="BSPO01000002">
    <property type="protein sequence ID" value="GLS82962.1"/>
    <property type="molecule type" value="Genomic_DNA"/>
</dbReference>
<dbReference type="PANTHER" id="PTHR11731">
    <property type="entry name" value="PROTEASE FAMILY S9B,C DIPEPTIDYL-PEPTIDASE IV-RELATED"/>
    <property type="match status" value="1"/>
</dbReference>
<dbReference type="Pfam" id="PF00326">
    <property type="entry name" value="Peptidase_S9"/>
    <property type="match status" value="1"/>
</dbReference>
<dbReference type="InterPro" id="IPR029058">
    <property type="entry name" value="AB_hydrolase_fold"/>
</dbReference>
<name>A0AA37TRG2_9GAMM</name>
<gene>
    <name evidence="3" type="ORF">GCM10007894_09390</name>
</gene>
<dbReference type="Proteomes" id="UP001157439">
    <property type="component" value="Unassembled WGS sequence"/>
</dbReference>
<dbReference type="Gene3D" id="3.40.50.1820">
    <property type="entry name" value="alpha/beta hydrolase"/>
    <property type="match status" value="1"/>
</dbReference>
<proteinExistence type="predicted"/>
<evidence type="ECO:0000256" key="1">
    <source>
        <dbReference type="SAM" id="SignalP"/>
    </source>
</evidence>
<dbReference type="InterPro" id="IPR050278">
    <property type="entry name" value="Serine_Prot_S9B/DPPIV"/>
</dbReference>
<evidence type="ECO:0000313" key="3">
    <source>
        <dbReference type="EMBL" id="GLS82962.1"/>
    </source>
</evidence>
<sequence length="916" mass="103277">MNPKQKARLVFGAAALLFTSTAAAQAKLTLEDVMVFETIQNMQVSANGEVIAYTAQPDRGDGRGIVAANGAQVSVKRGTKAVISDNSQFVLFEQGPSLLDYEKASPKERKSLDSNRVLVNVASGKQTAFNKVEKAQFNRSSSALALHLKADKKDEKAQQSELDKADLGQPLQLLNLSNNAQQTYANVTSFQLAEKANFAIVAMNDAAAKKHQVVVINLDNFSQQVLASFSDQQIGQVAISDNALWTAFTYGELSQPRALRQHQLEVRKSDGSQDKKFEGLTQWKYSVNSQLQFSSDEQRLFVGRSKVFSEAPVRAKIDKADDLTDTDVLLKQRDLIVWHGDDPRIKPNEAKQYSKKQAKTYWAVLHLEPMKIVQLADESLPEVEVTDNAQWLLASSNVPYLKMMTWAGAYQDFYLVNVQTGERTLIVPQQSVYQPPKLSPNANFAVYYVQGDWFALDLNNGRKRNLTTDLNSVFANEDHDYPSSAPGYGLGPWLEDGSKVLIYDKYDVWQFDLINAQATKLTDGRDAKISYRVVAAKEDDFEQSVYQDPQQLLLKGFNYDDKTDSFYQFSEQANSFAKVDTGAYKIDKVIRAKDVDTVLFTKENYQTFPDYFLASKGNIAQATKVTDLGKQTAKFAWGSPQLVRWMNGDGRELDGALFLPPGYKKGDKVPVMVYYYRFMSQRLTEFPKMFVNHRPNFAWYNANGYAVFLPDIRFEVGYPGQSAVDSLVSGVQKIIEMGIADPDKIGVHGHSWSGYQTAFAVTQTHIFKAAVSGAPVSNMTSAYSGIRHGTGLARQFQYEAGQSRIGPTLYKQPFKYWENSPIAHVERIKTPMLIMFGDVDDAVPWEQGIELYMAMRRTGKDVIMLQYQDEPHHLKKYPNKVDYSIRMKQYFDHYLLGKPAPEWMTNGEAFYQYRKD</sequence>
<keyword evidence="4" id="KW-1185">Reference proteome</keyword>
<feature type="chain" id="PRO_5041401762" evidence="1">
    <location>
        <begin position="25"/>
        <end position="916"/>
    </location>
</feature>
<reference evidence="3 4" key="1">
    <citation type="journal article" date="2014" name="Int. J. Syst. Evol. Microbiol.">
        <title>Complete genome sequence of Corynebacterium casei LMG S-19264T (=DSM 44701T), isolated from a smear-ripened cheese.</title>
        <authorList>
            <consortium name="US DOE Joint Genome Institute (JGI-PGF)"/>
            <person name="Walter F."/>
            <person name="Albersmeier A."/>
            <person name="Kalinowski J."/>
            <person name="Ruckert C."/>
        </authorList>
    </citation>
    <scope>NUCLEOTIDE SEQUENCE [LARGE SCALE GENOMIC DNA]</scope>
    <source>
        <strain evidence="3 4">NBRC 112785</strain>
    </source>
</reference>
<evidence type="ECO:0000313" key="4">
    <source>
        <dbReference type="Proteomes" id="UP001157439"/>
    </source>
</evidence>
<dbReference type="AlphaFoldDB" id="A0AA37TRG2"/>
<keyword evidence="1" id="KW-0732">Signal</keyword>
<comment type="caution">
    <text evidence="3">The sequence shown here is derived from an EMBL/GenBank/DDBJ whole genome shotgun (WGS) entry which is preliminary data.</text>
</comment>
<dbReference type="GO" id="GO:0008239">
    <property type="term" value="F:dipeptidyl-peptidase activity"/>
    <property type="evidence" value="ECO:0007669"/>
    <property type="project" value="TreeGrafter"/>
</dbReference>
<feature type="domain" description="Peptidase S9 prolyl oligopeptidase catalytic" evidence="2">
    <location>
        <begin position="719"/>
        <end position="895"/>
    </location>
</feature>
<dbReference type="SUPFAM" id="SSF53474">
    <property type="entry name" value="alpha/beta-Hydrolases"/>
    <property type="match status" value="1"/>
</dbReference>
<dbReference type="InterPro" id="IPR001375">
    <property type="entry name" value="Peptidase_S9_cat"/>
</dbReference>
<evidence type="ECO:0000259" key="2">
    <source>
        <dbReference type="Pfam" id="PF00326"/>
    </source>
</evidence>
<accession>A0AA37TRG2</accession>
<feature type="signal peptide" evidence="1">
    <location>
        <begin position="1"/>
        <end position="24"/>
    </location>
</feature>
<organism evidence="3 4">
    <name type="scientific">Paraferrimonas haliotis</name>
    <dbReference type="NCBI Taxonomy" id="2013866"/>
    <lineage>
        <taxon>Bacteria</taxon>
        <taxon>Pseudomonadati</taxon>
        <taxon>Pseudomonadota</taxon>
        <taxon>Gammaproteobacteria</taxon>
        <taxon>Alteromonadales</taxon>
        <taxon>Ferrimonadaceae</taxon>
        <taxon>Paraferrimonas</taxon>
    </lineage>
</organism>
<dbReference type="RefSeq" id="WP_233132559.1">
    <property type="nucleotide sequence ID" value="NZ_BSPO01000002.1"/>
</dbReference>
<dbReference type="GO" id="GO:0008236">
    <property type="term" value="F:serine-type peptidase activity"/>
    <property type="evidence" value="ECO:0007669"/>
    <property type="project" value="InterPro"/>
</dbReference>
<dbReference type="SUPFAM" id="SSF82171">
    <property type="entry name" value="DPP6 N-terminal domain-like"/>
    <property type="match status" value="1"/>
</dbReference>
<dbReference type="PANTHER" id="PTHR11731:SF193">
    <property type="entry name" value="DIPEPTIDYL PEPTIDASE 9"/>
    <property type="match status" value="1"/>
</dbReference>
<protein>
    <submittedName>
        <fullName evidence="3">Periplasmic peptidase family S9</fullName>
    </submittedName>
</protein>